<name>A0A0G0XGZ3_9BACT</name>
<accession>A0A0G0XGZ3</accession>
<evidence type="ECO:0000313" key="1">
    <source>
        <dbReference type="EMBL" id="KKR87007.1"/>
    </source>
</evidence>
<sequence length="129" mass="14577">MSHNNFELKSLKMVSQRERYVPLSDRDRDRVSISPAAVMAFDRVLSWIQTTRGEVYWGWDQDLANFSAAIVESTLFEVTNNSRKMSGLRISLADLKGLRLKALDSFSESDIAIAQLVGLQEAQKALIQL</sequence>
<evidence type="ECO:0000313" key="2">
    <source>
        <dbReference type="Proteomes" id="UP000034854"/>
    </source>
</evidence>
<comment type="caution">
    <text evidence="1">The sequence shown here is derived from an EMBL/GenBank/DDBJ whole genome shotgun (WGS) entry which is preliminary data.</text>
</comment>
<proteinExistence type="predicted"/>
<dbReference type="Proteomes" id="UP000034854">
    <property type="component" value="Unassembled WGS sequence"/>
</dbReference>
<protein>
    <submittedName>
        <fullName evidence="1">Uncharacterized protein</fullName>
    </submittedName>
</protein>
<dbReference type="EMBL" id="LCAG01000008">
    <property type="protein sequence ID" value="KKR87007.1"/>
    <property type="molecule type" value="Genomic_DNA"/>
</dbReference>
<reference evidence="1 2" key="1">
    <citation type="journal article" date="2015" name="Nature">
        <title>rRNA introns, odd ribosomes, and small enigmatic genomes across a large radiation of phyla.</title>
        <authorList>
            <person name="Brown C.T."/>
            <person name="Hug L.A."/>
            <person name="Thomas B.C."/>
            <person name="Sharon I."/>
            <person name="Castelle C.J."/>
            <person name="Singh A."/>
            <person name="Wilkins M.J."/>
            <person name="Williams K.H."/>
            <person name="Banfield J.F."/>
        </authorList>
    </citation>
    <scope>NUCLEOTIDE SEQUENCE [LARGE SCALE GENOMIC DNA]</scope>
</reference>
<dbReference type="AlphaFoldDB" id="A0A0G0XGZ3"/>
<organism evidence="1 2">
    <name type="scientific">Candidatus Curtissbacteria bacterium GW2011_GWA1_41_11</name>
    <dbReference type="NCBI Taxonomy" id="1618409"/>
    <lineage>
        <taxon>Bacteria</taxon>
        <taxon>Candidatus Curtissiibacteriota</taxon>
    </lineage>
</organism>
<gene>
    <name evidence="1" type="ORF">UU34_C0008G0031</name>
</gene>